<proteinExistence type="predicted"/>
<dbReference type="Proteomes" id="UP000604825">
    <property type="component" value="Unassembled WGS sequence"/>
</dbReference>
<evidence type="ECO:0000313" key="3">
    <source>
        <dbReference type="Proteomes" id="UP000604825"/>
    </source>
</evidence>
<dbReference type="PROSITE" id="PS51257">
    <property type="entry name" value="PROKAR_LIPOPROTEIN"/>
    <property type="match status" value="1"/>
</dbReference>
<dbReference type="SUPFAM" id="SSF53901">
    <property type="entry name" value="Thiolase-like"/>
    <property type="match status" value="1"/>
</dbReference>
<feature type="compositionally biased region" description="Basic residues" evidence="1">
    <location>
        <begin position="45"/>
        <end position="58"/>
    </location>
</feature>
<dbReference type="GO" id="GO:0016746">
    <property type="term" value="F:acyltransferase activity"/>
    <property type="evidence" value="ECO:0007669"/>
    <property type="project" value="InterPro"/>
</dbReference>
<name>A0A811RG97_9POAL</name>
<protein>
    <submittedName>
        <fullName evidence="2">Uncharacterized protein</fullName>
    </submittedName>
</protein>
<sequence length="231" mass="25124">MAKYRRKKLGLAEKGYLVAATRRSTPSHLGAGAGCSPSASSQRGTWRRQAGHGRGRGRYGRGGGEAWWGASDAAQMWKKGWGRAWAGREQGRGGAGFTWVQEHGGSALLVLPCSHGGDVARQVLGPLAPVIFEHKDEGQPRYVAILWLALSGLPRACQASNRANPRRYLTWYAHLNTLSRWIVYPGGRAMLDSVELSPGKLTANRRVVAEYGNIVRALARICARRAPALQD</sequence>
<accession>A0A811RG97</accession>
<keyword evidence="3" id="KW-1185">Reference proteome</keyword>
<comment type="caution">
    <text evidence="2">The sequence shown here is derived from an EMBL/GenBank/DDBJ whole genome shotgun (WGS) entry which is preliminary data.</text>
</comment>
<dbReference type="InterPro" id="IPR016039">
    <property type="entry name" value="Thiolase-like"/>
</dbReference>
<dbReference type="EMBL" id="CAJGYO010000014">
    <property type="protein sequence ID" value="CAD6268980.1"/>
    <property type="molecule type" value="Genomic_DNA"/>
</dbReference>
<dbReference type="AlphaFoldDB" id="A0A811RG97"/>
<organism evidence="2 3">
    <name type="scientific">Miscanthus lutarioriparius</name>
    <dbReference type="NCBI Taxonomy" id="422564"/>
    <lineage>
        <taxon>Eukaryota</taxon>
        <taxon>Viridiplantae</taxon>
        <taxon>Streptophyta</taxon>
        <taxon>Embryophyta</taxon>
        <taxon>Tracheophyta</taxon>
        <taxon>Spermatophyta</taxon>
        <taxon>Magnoliopsida</taxon>
        <taxon>Liliopsida</taxon>
        <taxon>Poales</taxon>
        <taxon>Poaceae</taxon>
        <taxon>PACMAD clade</taxon>
        <taxon>Panicoideae</taxon>
        <taxon>Andropogonodae</taxon>
        <taxon>Andropogoneae</taxon>
        <taxon>Saccharinae</taxon>
        <taxon>Miscanthus</taxon>
    </lineage>
</organism>
<gene>
    <name evidence="2" type="ORF">NCGR_LOCUS52285</name>
</gene>
<feature type="region of interest" description="Disordered" evidence="1">
    <location>
        <begin position="27"/>
        <end position="58"/>
    </location>
</feature>
<evidence type="ECO:0000313" key="2">
    <source>
        <dbReference type="EMBL" id="CAD6268980.1"/>
    </source>
</evidence>
<evidence type="ECO:0000256" key="1">
    <source>
        <dbReference type="SAM" id="MobiDB-lite"/>
    </source>
</evidence>
<reference evidence="2" key="1">
    <citation type="submission" date="2020-10" db="EMBL/GenBank/DDBJ databases">
        <authorList>
            <person name="Han B."/>
            <person name="Lu T."/>
            <person name="Zhao Q."/>
            <person name="Huang X."/>
            <person name="Zhao Y."/>
        </authorList>
    </citation>
    <scope>NUCLEOTIDE SEQUENCE</scope>
</reference>